<organism evidence="5 6">
    <name type="scientific">Microcoleus asticus IPMA8</name>
    <dbReference type="NCBI Taxonomy" id="2563858"/>
    <lineage>
        <taxon>Bacteria</taxon>
        <taxon>Bacillati</taxon>
        <taxon>Cyanobacteriota</taxon>
        <taxon>Cyanophyceae</taxon>
        <taxon>Oscillatoriophycideae</taxon>
        <taxon>Oscillatoriales</taxon>
        <taxon>Microcoleaceae</taxon>
        <taxon>Microcoleus</taxon>
        <taxon>Microcoleus asticus</taxon>
    </lineage>
</organism>
<evidence type="ECO:0008006" key="7">
    <source>
        <dbReference type="Google" id="ProtNLM"/>
    </source>
</evidence>
<keyword evidence="4" id="KW-0802">TPR repeat</keyword>
<reference evidence="5 6" key="1">
    <citation type="journal article" date="2020" name="Sci. Rep.">
        <title>A novel cyanobacterial geosmin producer, revising GeoA distribution and dispersion patterns in Bacteria.</title>
        <authorList>
            <person name="Churro C."/>
            <person name="Semedo-Aguiar A.P."/>
            <person name="Silva A.D."/>
            <person name="Pereira-Leal J.B."/>
            <person name="Leite R.B."/>
        </authorList>
    </citation>
    <scope>NUCLEOTIDE SEQUENCE [LARGE SCALE GENOMIC DNA]</scope>
    <source>
        <strain evidence="5 6">IPMA8</strain>
    </source>
</reference>
<dbReference type="InterPro" id="IPR019734">
    <property type="entry name" value="TPR_rpt"/>
</dbReference>
<dbReference type="Gene3D" id="1.25.40.10">
    <property type="entry name" value="Tetratricopeptide repeat domain"/>
    <property type="match status" value="1"/>
</dbReference>
<evidence type="ECO:0000256" key="2">
    <source>
        <dbReference type="ARBA" id="ARBA00022490"/>
    </source>
</evidence>
<evidence type="ECO:0000256" key="3">
    <source>
        <dbReference type="ARBA" id="ARBA00022737"/>
    </source>
</evidence>
<dbReference type="Proteomes" id="UP000702425">
    <property type="component" value="Unassembled WGS sequence"/>
</dbReference>
<keyword evidence="6" id="KW-1185">Reference proteome</keyword>
<feature type="repeat" description="TPR" evidence="4">
    <location>
        <begin position="35"/>
        <end position="68"/>
    </location>
</feature>
<dbReference type="PROSITE" id="PS50005">
    <property type="entry name" value="TPR"/>
    <property type="match status" value="1"/>
</dbReference>
<evidence type="ECO:0000313" key="6">
    <source>
        <dbReference type="Proteomes" id="UP000702425"/>
    </source>
</evidence>
<proteinExistence type="predicted"/>
<dbReference type="SUPFAM" id="SSF48452">
    <property type="entry name" value="TPR-like"/>
    <property type="match status" value="1"/>
</dbReference>
<dbReference type="InterPro" id="IPR011990">
    <property type="entry name" value="TPR-like_helical_dom_sf"/>
</dbReference>
<comment type="subcellular location">
    <subcellularLocation>
        <location evidence="1">Cytoplasm</location>
    </subcellularLocation>
</comment>
<dbReference type="Pfam" id="PF13424">
    <property type="entry name" value="TPR_12"/>
    <property type="match status" value="1"/>
</dbReference>
<evidence type="ECO:0000313" key="5">
    <source>
        <dbReference type="EMBL" id="NQE38609.1"/>
    </source>
</evidence>
<keyword evidence="2" id="KW-0963">Cytoplasm</keyword>
<keyword evidence="3" id="KW-0677">Repeat</keyword>
<dbReference type="PROSITE" id="PS50293">
    <property type="entry name" value="TPR_REGION"/>
    <property type="match status" value="1"/>
</dbReference>
<dbReference type="InterPro" id="IPR052386">
    <property type="entry name" value="GPSM"/>
</dbReference>
<accession>A0ABX2D7G2</accession>
<dbReference type="SMART" id="SM00028">
    <property type="entry name" value="TPR"/>
    <property type="match status" value="3"/>
</dbReference>
<sequence>MGSAYLFLGQFHRAIEFHQQSLEISREIGDRQGEANSLNGFGNAYYSVGEYQRAIEFYQQSLEISREIGDRDGEAASLCNLGVTYECLGQFYRAIELGASRFCAFEHQTDIDPLR</sequence>
<evidence type="ECO:0000256" key="4">
    <source>
        <dbReference type="PROSITE-ProRule" id="PRU00339"/>
    </source>
</evidence>
<dbReference type="PANTHER" id="PTHR45954:SF1">
    <property type="entry name" value="LD33695P"/>
    <property type="match status" value="1"/>
</dbReference>
<comment type="caution">
    <text evidence="5">The sequence shown here is derived from an EMBL/GenBank/DDBJ whole genome shotgun (WGS) entry which is preliminary data.</text>
</comment>
<gene>
    <name evidence="5" type="ORF">E5S67_06394</name>
</gene>
<protein>
    <recommendedName>
        <fullName evidence="7">Tetratricopeptide repeat protein</fullName>
    </recommendedName>
</protein>
<name>A0ABX2D7G2_9CYAN</name>
<dbReference type="EMBL" id="SRRZ01000275">
    <property type="protein sequence ID" value="NQE38609.1"/>
    <property type="molecule type" value="Genomic_DNA"/>
</dbReference>
<evidence type="ECO:0000256" key="1">
    <source>
        <dbReference type="ARBA" id="ARBA00004496"/>
    </source>
</evidence>
<dbReference type="PANTHER" id="PTHR45954">
    <property type="entry name" value="LD33695P"/>
    <property type="match status" value="1"/>
</dbReference>